<keyword evidence="1" id="KW-0472">Membrane</keyword>
<dbReference type="PANTHER" id="PTHR37461:SF1">
    <property type="entry name" value="ANTI-SIGMA-K FACTOR RSKA"/>
    <property type="match status" value="1"/>
</dbReference>
<sequence length="223" mass="23409">MAKNQPTGIPFDNDDEAFLDEVLLGAVPPAPPPSDLKAAIFARIDETPPASTTDEHGAEVISLHSRRKNPLWIRGLVAAAAAVVLFAGGVYTSSFFDTQPTGIHADSAHGIDQMHEIMAADDMQQAKLHAAGASLDIVSSETMSKAGALVQGAAQLHAGMGAQVWSVNPQGEISSAGVIGPEDHKDVWMPFNDDAVKVFLTEEPMAGSDSPTGRMLGEIMVSK</sequence>
<evidence type="ECO:0000256" key="1">
    <source>
        <dbReference type="SAM" id="Phobius"/>
    </source>
</evidence>
<dbReference type="Proteomes" id="UP001183619">
    <property type="component" value="Unassembled WGS sequence"/>
</dbReference>
<dbReference type="Pfam" id="PF10099">
    <property type="entry name" value="RskA_C"/>
    <property type="match status" value="1"/>
</dbReference>
<keyword evidence="1" id="KW-1133">Transmembrane helix</keyword>
<evidence type="ECO:0000313" key="3">
    <source>
        <dbReference type="EMBL" id="MDR7353604.1"/>
    </source>
</evidence>
<dbReference type="RefSeq" id="WP_277103358.1">
    <property type="nucleotide sequence ID" value="NZ_BAAAJS010000039.1"/>
</dbReference>
<comment type="caution">
    <text evidence="3">The sequence shown here is derived from an EMBL/GenBank/DDBJ whole genome shotgun (WGS) entry which is preliminary data.</text>
</comment>
<proteinExistence type="predicted"/>
<feature type="domain" description="Anti-sigma K factor RskA C-terminal" evidence="2">
    <location>
        <begin position="76"/>
        <end position="213"/>
    </location>
</feature>
<name>A0ABU2B4R9_9CORY</name>
<accession>A0ABU2B4R9</accession>
<organism evidence="3 4">
    <name type="scientific">Corynebacterium felinum</name>
    <dbReference type="NCBI Taxonomy" id="131318"/>
    <lineage>
        <taxon>Bacteria</taxon>
        <taxon>Bacillati</taxon>
        <taxon>Actinomycetota</taxon>
        <taxon>Actinomycetes</taxon>
        <taxon>Mycobacteriales</taxon>
        <taxon>Corynebacteriaceae</taxon>
        <taxon>Corynebacterium</taxon>
    </lineage>
</organism>
<keyword evidence="1" id="KW-0812">Transmembrane</keyword>
<dbReference type="InterPro" id="IPR018764">
    <property type="entry name" value="RskA_C"/>
</dbReference>
<keyword evidence="4" id="KW-1185">Reference proteome</keyword>
<dbReference type="EMBL" id="JAVDYF010000001">
    <property type="protein sequence ID" value="MDR7353604.1"/>
    <property type="molecule type" value="Genomic_DNA"/>
</dbReference>
<gene>
    <name evidence="3" type="ORF">J2S37_000142</name>
</gene>
<evidence type="ECO:0000313" key="4">
    <source>
        <dbReference type="Proteomes" id="UP001183619"/>
    </source>
</evidence>
<dbReference type="PANTHER" id="PTHR37461">
    <property type="entry name" value="ANTI-SIGMA-K FACTOR RSKA"/>
    <property type="match status" value="1"/>
</dbReference>
<dbReference type="InterPro" id="IPR051474">
    <property type="entry name" value="Anti-sigma-K/W_factor"/>
</dbReference>
<protein>
    <submittedName>
        <fullName evidence="3">Anti-sigma-K factor RskA</fullName>
    </submittedName>
</protein>
<reference evidence="3 4" key="1">
    <citation type="submission" date="2023-07" db="EMBL/GenBank/DDBJ databases">
        <title>Sequencing the genomes of 1000 actinobacteria strains.</title>
        <authorList>
            <person name="Klenk H.-P."/>
        </authorList>
    </citation>
    <scope>NUCLEOTIDE SEQUENCE [LARGE SCALE GENOMIC DNA]</scope>
    <source>
        <strain evidence="3 4">DSM 44508</strain>
    </source>
</reference>
<feature type="transmembrane region" description="Helical" evidence="1">
    <location>
        <begin position="71"/>
        <end position="91"/>
    </location>
</feature>
<evidence type="ECO:0000259" key="2">
    <source>
        <dbReference type="Pfam" id="PF10099"/>
    </source>
</evidence>